<evidence type="ECO:0000313" key="5">
    <source>
        <dbReference type="EMBL" id="CCA65727.1"/>
    </source>
</evidence>
<reference evidence="5" key="1">
    <citation type="submission" date="2011-04" db="EMBL/GenBank/DDBJ databases">
        <authorList>
            <person name="Christie-Oleza J."/>
        </authorList>
    </citation>
    <scope>NUCLEOTIDE SEQUENCE</scope>
    <source>
        <strain evidence="5">DSS-3</strain>
    </source>
</reference>
<keyword evidence="5" id="KW-0346">Stress response</keyword>
<dbReference type="Pfam" id="PF00011">
    <property type="entry name" value="HSP20"/>
    <property type="match status" value="1"/>
</dbReference>
<reference evidence="5" key="2">
    <citation type="journal article" date="2012" name="BMC Genomics">
        <title>High-throughput proteogenomics of Ruegeria pomeroyi: seeding a better genomic annotation for the whole marine Roseobacter clade.</title>
        <authorList>
            <person name="Christie-Oleza J.A."/>
            <person name="Miotello G."/>
            <person name="Armengaud J."/>
        </authorList>
    </citation>
    <scope>NUCLEOTIDE SEQUENCE</scope>
    <source>
        <strain evidence="5">DSS-3</strain>
    </source>
</reference>
<accession>F6IBE1</accession>
<dbReference type="Gene3D" id="2.60.40.790">
    <property type="match status" value="1"/>
</dbReference>
<gene>
    <name evidence="5" type="primary">SPO_PG037</name>
</gene>
<protein>
    <submittedName>
        <fullName evidence="5">Heat shock protein</fullName>
    </submittedName>
</protein>
<dbReference type="PROSITE" id="PS01031">
    <property type="entry name" value="SHSP"/>
    <property type="match status" value="1"/>
</dbReference>
<dbReference type="InterPro" id="IPR031107">
    <property type="entry name" value="Small_HSP"/>
</dbReference>
<feature type="region of interest" description="Disordered" evidence="3">
    <location>
        <begin position="1"/>
        <end position="23"/>
    </location>
</feature>
<evidence type="ECO:0000256" key="2">
    <source>
        <dbReference type="RuleBase" id="RU003616"/>
    </source>
</evidence>
<dbReference type="CDD" id="cd06464">
    <property type="entry name" value="ACD_sHsps-like"/>
    <property type="match status" value="1"/>
</dbReference>
<evidence type="ECO:0000259" key="4">
    <source>
        <dbReference type="PROSITE" id="PS01031"/>
    </source>
</evidence>
<feature type="domain" description="SHSP" evidence="4">
    <location>
        <begin position="61"/>
        <end position="177"/>
    </location>
</feature>
<dbReference type="SUPFAM" id="SSF49764">
    <property type="entry name" value="HSP20-like chaperones"/>
    <property type="match status" value="1"/>
</dbReference>
<dbReference type="AlphaFoldDB" id="F6IBE1"/>
<evidence type="ECO:0000256" key="3">
    <source>
        <dbReference type="SAM" id="MobiDB-lite"/>
    </source>
</evidence>
<comment type="similarity">
    <text evidence="1 2">Belongs to the small heat shock protein (HSP20) family.</text>
</comment>
<organism evidence="5">
    <name type="scientific">Ruegeria pomeroyi (strain ATCC 700808 / DSM 15171 / DSS-3)</name>
    <name type="common">Silicibacter pomeroyi</name>
    <dbReference type="NCBI Taxonomy" id="246200"/>
    <lineage>
        <taxon>Bacteria</taxon>
        <taxon>Pseudomonadati</taxon>
        <taxon>Pseudomonadota</taxon>
        <taxon>Alphaproteobacteria</taxon>
        <taxon>Rhodobacterales</taxon>
        <taxon>Roseobacteraceae</taxon>
        <taxon>Ruegeria</taxon>
    </lineage>
</organism>
<dbReference type="EMBL" id="FR852580">
    <property type="protein sequence ID" value="CCA65727.1"/>
    <property type="molecule type" value="Genomic_DNA"/>
</dbReference>
<dbReference type="InterPro" id="IPR002068">
    <property type="entry name" value="A-crystallin/Hsp20_dom"/>
</dbReference>
<dbReference type="InterPro" id="IPR008978">
    <property type="entry name" value="HSP20-like_chaperone"/>
</dbReference>
<dbReference type="PANTHER" id="PTHR11527">
    <property type="entry name" value="HEAT-SHOCK PROTEIN 20 FAMILY MEMBER"/>
    <property type="match status" value="1"/>
</dbReference>
<evidence type="ECO:0000256" key="1">
    <source>
        <dbReference type="PROSITE-ProRule" id="PRU00285"/>
    </source>
</evidence>
<proteinExistence type="inferred from homology"/>
<name>F6IBE1_RUEPO</name>
<sequence>MAGRIGGRKPIGGRFAPDQGGATAAVSESAQTIKGGLRMVEKSDHAGLWPSLYDPFRNFGARLADWLSPATEASGNEDAYDIAMELPGVSEEDIELSVENGVVTIRGEKRTHEEKKGDTWYFSERQYGAFRRSFRLPDDAEAGKAEAKMKDGVLHVRVPKRAKEASAVAQKIAISRG</sequence>